<evidence type="ECO:0000313" key="5">
    <source>
        <dbReference type="Proteomes" id="UP000034182"/>
    </source>
</evidence>
<keyword evidence="2" id="KW-1133">Transmembrane helix</keyword>
<dbReference type="AlphaFoldDB" id="A0A0G2DUR4"/>
<organism evidence="4 5">
    <name type="scientific">Diplodia seriata</name>
    <dbReference type="NCBI Taxonomy" id="420778"/>
    <lineage>
        <taxon>Eukaryota</taxon>
        <taxon>Fungi</taxon>
        <taxon>Dikarya</taxon>
        <taxon>Ascomycota</taxon>
        <taxon>Pezizomycotina</taxon>
        <taxon>Dothideomycetes</taxon>
        <taxon>Dothideomycetes incertae sedis</taxon>
        <taxon>Botryosphaeriales</taxon>
        <taxon>Botryosphaeriaceae</taxon>
        <taxon>Diplodia</taxon>
    </lineage>
</organism>
<proteinExistence type="predicted"/>
<keyword evidence="2" id="KW-0472">Membrane</keyword>
<keyword evidence="3" id="KW-0732">Signal</keyword>
<feature type="chain" id="PRO_5002543359" evidence="3">
    <location>
        <begin position="45"/>
        <end position="262"/>
    </location>
</feature>
<feature type="compositionally biased region" description="Pro residues" evidence="1">
    <location>
        <begin position="153"/>
        <end position="167"/>
    </location>
</feature>
<feature type="region of interest" description="Disordered" evidence="1">
    <location>
        <begin position="44"/>
        <end position="63"/>
    </location>
</feature>
<dbReference type="Proteomes" id="UP000034182">
    <property type="component" value="Unassembled WGS sequence"/>
</dbReference>
<evidence type="ECO:0000256" key="2">
    <source>
        <dbReference type="SAM" id="Phobius"/>
    </source>
</evidence>
<name>A0A0G2DUR4_9PEZI</name>
<feature type="region of interest" description="Disordered" evidence="1">
    <location>
        <begin position="109"/>
        <end position="175"/>
    </location>
</feature>
<keyword evidence="2" id="KW-0812">Transmembrane</keyword>
<feature type="region of interest" description="Disordered" evidence="1">
    <location>
        <begin position="192"/>
        <end position="262"/>
    </location>
</feature>
<protein>
    <submittedName>
        <fullName evidence="4">Uncharacterized protein</fullName>
    </submittedName>
</protein>
<dbReference type="EMBL" id="LAQI01000235">
    <property type="protein sequence ID" value="KKY14389.1"/>
    <property type="molecule type" value="Genomic_DNA"/>
</dbReference>
<comment type="caution">
    <text evidence="4">The sequence shown here is derived from an EMBL/GenBank/DDBJ whole genome shotgun (WGS) entry which is preliminary data.</text>
</comment>
<evidence type="ECO:0000256" key="1">
    <source>
        <dbReference type="SAM" id="MobiDB-lite"/>
    </source>
</evidence>
<feature type="compositionally biased region" description="Basic and acidic residues" evidence="1">
    <location>
        <begin position="142"/>
        <end position="152"/>
    </location>
</feature>
<evidence type="ECO:0000256" key="3">
    <source>
        <dbReference type="SAM" id="SignalP"/>
    </source>
</evidence>
<feature type="transmembrane region" description="Helical" evidence="2">
    <location>
        <begin position="73"/>
        <end position="92"/>
    </location>
</feature>
<sequence length="262" mass="27478">MNAATPRPPSCCRFSSSANPLCQLSTSKTTLLVLSLLFAPATHAQGTNPSPGDDGTDDNTGDSSMSANGMLNLYFLFIAIAVILLAVALLLLHRRKKRRKAMMRNNGQSALAQDINGPAAQQNSRWPYGNGRWMMGGGGPRTPEEGLNERGEAPPPYHQPPGGPPQPAYTAPFGGHYAPAGAAPVVAMPPMPPPPAAGWQSEAGLTIPMRTLSRDTQGNKPPDYQETFTGPPSGDGGDAGGPNNSTGNLLRHDGQYQGGTQR</sequence>
<feature type="signal peptide" evidence="3">
    <location>
        <begin position="1"/>
        <end position="44"/>
    </location>
</feature>
<accession>A0A0G2DUR4</accession>
<reference evidence="4 5" key="2">
    <citation type="submission" date="2015-05" db="EMBL/GenBank/DDBJ databases">
        <title>Distinctive expansion of gene families associated with plant cell wall degradation and secondary metabolism in the genomes of grapevine trunk pathogens.</title>
        <authorList>
            <person name="Lawrence D.P."/>
            <person name="Travadon R."/>
            <person name="Rolshausen P.E."/>
            <person name="Baumgartner K."/>
        </authorList>
    </citation>
    <scope>NUCLEOTIDE SEQUENCE [LARGE SCALE GENOMIC DNA]</scope>
    <source>
        <strain evidence="4">DS831</strain>
    </source>
</reference>
<gene>
    <name evidence="4" type="ORF">UCDDS831_g08265</name>
</gene>
<reference evidence="4 5" key="1">
    <citation type="submission" date="2015-03" db="EMBL/GenBank/DDBJ databases">
        <authorList>
            <person name="Morales-Cruz A."/>
            <person name="Amrine K.C."/>
            <person name="Cantu D."/>
        </authorList>
    </citation>
    <scope>NUCLEOTIDE SEQUENCE [LARGE SCALE GENOMIC DNA]</scope>
    <source>
        <strain evidence="4">DS831</strain>
    </source>
</reference>
<evidence type="ECO:0000313" key="4">
    <source>
        <dbReference type="EMBL" id="KKY14389.1"/>
    </source>
</evidence>